<evidence type="ECO:0000313" key="3">
    <source>
        <dbReference type="Proteomes" id="UP000279908"/>
    </source>
</evidence>
<dbReference type="Proteomes" id="UP000279908">
    <property type="component" value="Unassembled WGS sequence"/>
</dbReference>
<dbReference type="Gene3D" id="3.90.550.10">
    <property type="entry name" value="Spore Coat Polysaccharide Biosynthesis Protein SpsA, Chain A"/>
    <property type="match status" value="1"/>
</dbReference>
<proteinExistence type="predicted"/>
<comment type="caution">
    <text evidence="2">The sequence shown here is derived from an EMBL/GenBank/DDBJ whole genome shotgun (WGS) entry which is preliminary data.</text>
</comment>
<dbReference type="InterPro" id="IPR050486">
    <property type="entry name" value="Mannose-1P_guanyltransferase"/>
</dbReference>
<reference evidence="2 3" key="1">
    <citation type="submission" date="2018-12" db="EMBL/GenBank/DDBJ databases">
        <authorList>
            <person name="Lunina O.N."/>
            <person name="Grouzdev D.S."/>
            <person name="Gorlenko V.M."/>
            <person name="Savvichev A.S."/>
        </authorList>
    </citation>
    <scope>NUCLEOTIDE SEQUENCE [LARGE SCALE GENOMIC DNA]</scope>
    <source>
        <strain evidence="2 3">BrKhr-17</strain>
    </source>
</reference>
<protein>
    <recommendedName>
        <fullName evidence="1">Nucleotidyl transferase domain-containing protein</fullName>
    </recommendedName>
</protein>
<dbReference type="InterPro" id="IPR005835">
    <property type="entry name" value="NTP_transferase_dom"/>
</dbReference>
<name>A0A3S0NYK4_CHLPH</name>
<dbReference type="InterPro" id="IPR029044">
    <property type="entry name" value="Nucleotide-diphossugar_trans"/>
</dbReference>
<dbReference type="PANTHER" id="PTHR22572">
    <property type="entry name" value="SUGAR-1-PHOSPHATE GUANYL TRANSFERASE"/>
    <property type="match status" value="1"/>
</dbReference>
<dbReference type="AlphaFoldDB" id="A0A3S0NYK4"/>
<dbReference type="Pfam" id="PF00483">
    <property type="entry name" value="NTP_transferase"/>
    <property type="match status" value="1"/>
</dbReference>
<feature type="domain" description="Nucleotidyl transferase" evidence="1">
    <location>
        <begin position="11"/>
        <end position="183"/>
    </location>
</feature>
<accession>A0A3S0NYK4</accession>
<dbReference type="EMBL" id="RXYK01000015">
    <property type="protein sequence ID" value="RTY36007.1"/>
    <property type="molecule type" value="Genomic_DNA"/>
</dbReference>
<organism evidence="2 3">
    <name type="scientific">Chlorobium phaeovibrioides</name>
    <dbReference type="NCBI Taxonomy" id="1094"/>
    <lineage>
        <taxon>Bacteria</taxon>
        <taxon>Pseudomonadati</taxon>
        <taxon>Chlorobiota</taxon>
        <taxon>Chlorobiia</taxon>
        <taxon>Chlorobiales</taxon>
        <taxon>Chlorobiaceae</taxon>
        <taxon>Chlorobium/Pelodictyon group</taxon>
        <taxon>Chlorobium</taxon>
    </lineage>
</organism>
<dbReference type="SUPFAM" id="SSF53448">
    <property type="entry name" value="Nucleotide-diphospho-sugar transferases"/>
    <property type="match status" value="1"/>
</dbReference>
<evidence type="ECO:0000259" key="1">
    <source>
        <dbReference type="Pfam" id="PF00483"/>
    </source>
</evidence>
<evidence type="ECO:0000313" key="2">
    <source>
        <dbReference type="EMBL" id="RTY36007.1"/>
    </source>
</evidence>
<gene>
    <name evidence="2" type="ORF">EKD02_08710</name>
</gene>
<sequence length="242" mass="26391">MGVSNEGIPLLVLAGGFGTRLQSVVNTVPKPLAPVADKPFLYYQIEQWVSEGIRSFVFLLHHGSRPIIEFLQEQQQQLLKNAKLQWIVEAVPMGTGGAVANAIDMLGLQGDVLVANADTWLGCGASRMRVIDAPAMGVVAVDDASRYGTVAVDDREMISSFREKTAESAPGWINAGISMLRSGDFDGWDRKPFSLEQGLFPRLAASGCLRAVPLDGEFIDIGIPVDYHRFCRWIESGKSTRL</sequence>